<comment type="caution">
    <text evidence="1">The sequence shown here is derived from an EMBL/GenBank/DDBJ whole genome shotgun (WGS) entry which is preliminary data.</text>
</comment>
<dbReference type="Proteomes" id="UP000823749">
    <property type="component" value="Chromosome 8"/>
</dbReference>
<dbReference type="EMBL" id="JACTNZ010000003">
    <property type="protein sequence ID" value="KAG5556068.1"/>
    <property type="molecule type" value="Genomic_DNA"/>
</dbReference>
<keyword evidence="3" id="KW-1185">Reference proteome</keyword>
<evidence type="ECO:0000313" key="3">
    <source>
        <dbReference type="Proteomes" id="UP000823749"/>
    </source>
</evidence>
<sequence length="67" mass="7825">MVNYWRVVCRRILYLPFDQCLKTTWLGSKGKLQELGTSCDTNSLSISVFWQIDFVLEVYSGDRDLCI</sequence>
<accession>A0AAV6J7C5</accession>
<dbReference type="Proteomes" id="UP000823749">
    <property type="component" value="Chromosome 3"/>
</dbReference>
<dbReference type="AlphaFoldDB" id="A0AAV6J7C5"/>
<evidence type="ECO:0000313" key="2">
    <source>
        <dbReference type="EMBL" id="KAG5556068.1"/>
    </source>
</evidence>
<gene>
    <name evidence="2" type="ORF">RHGRI_006627</name>
    <name evidence="1" type="ORF">RHGRI_023911</name>
</gene>
<organism evidence="1 3">
    <name type="scientific">Rhododendron griersonianum</name>
    <dbReference type="NCBI Taxonomy" id="479676"/>
    <lineage>
        <taxon>Eukaryota</taxon>
        <taxon>Viridiplantae</taxon>
        <taxon>Streptophyta</taxon>
        <taxon>Embryophyta</taxon>
        <taxon>Tracheophyta</taxon>
        <taxon>Spermatophyta</taxon>
        <taxon>Magnoliopsida</taxon>
        <taxon>eudicotyledons</taxon>
        <taxon>Gunneridae</taxon>
        <taxon>Pentapetalae</taxon>
        <taxon>asterids</taxon>
        <taxon>Ericales</taxon>
        <taxon>Ericaceae</taxon>
        <taxon>Ericoideae</taxon>
        <taxon>Rhodoreae</taxon>
        <taxon>Rhododendron</taxon>
    </lineage>
</organism>
<dbReference type="EMBL" id="JACTNZ010000008">
    <property type="protein sequence ID" value="KAG5536287.1"/>
    <property type="molecule type" value="Genomic_DNA"/>
</dbReference>
<protein>
    <submittedName>
        <fullName evidence="1">Uncharacterized protein</fullName>
    </submittedName>
</protein>
<proteinExistence type="predicted"/>
<reference evidence="1" key="1">
    <citation type="submission" date="2020-08" db="EMBL/GenBank/DDBJ databases">
        <title>Plant Genome Project.</title>
        <authorList>
            <person name="Zhang R.-G."/>
        </authorList>
    </citation>
    <scope>NUCLEOTIDE SEQUENCE</scope>
    <source>
        <strain evidence="1">WSP0</strain>
        <tissue evidence="1">Leaf</tissue>
    </source>
</reference>
<evidence type="ECO:0000313" key="1">
    <source>
        <dbReference type="EMBL" id="KAG5536287.1"/>
    </source>
</evidence>
<name>A0AAV6J7C5_9ERIC</name>